<feature type="non-terminal residue" evidence="1">
    <location>
        <position position="91"/>
    </location>
</feature>
<proteinExistence type="predicted"/>
<keyword evidence="2" id="KW-1185">Reference proteome</keyword>
<sequence length="91" mass="10026">MDSNNSFVNLQIAFAILISKEHKNSMNSSAQEVKDNTILLRKMETLCVKRDSVAHLQFVTPPVTRQSYNGSTVENISATVPTNSSDQAVTI</sequence>
<comment type="caution">
    <text evidence="1">The sequence shown here is derived from an EMBL/GenBank/DDBJ whole genome shotgun (WGS) entry which is preliminary data.</text>
</comment>
<accession>A0A8J2KZU9</accession>
<evidence type="ECO:0000313" key="2">
    <source>
        <dbReference type="Proteomes" id="UP000708208"/>
    </source>
</evidence>
<evidence type="ECO:0000313" key="1">
    <source>
        <dbReference type="EMBL" id="CAG7822460.1"/>
    </source>
</evidence>
<organism evidence="1 2">
    <name type="scientific">Allacma fusca</name>
    <dbReference type="NCBI Taxonomy" id="39272"/>
    <lineage>
        <taxon>Eukaryota</taxon>
        <taxon>Metazoa</taxon>
        <taxon>Ecdysozoa</taxon>
        <taxon>Arthropoda</taxon>
        <taxon>Hexapoda</taxon>
        <taxon>Collembola</taxon>
        <taxon>Symphypleona</taxon>
        <taxon>Sminthuridae</taxon>
        <taxon>Allacma</taxon>
    </lineage>
</organism>
<reference evidence="1" key="1">
    <citation type="submission" date="2021-06" db="EMBL/GenBank/DDBJ databases">
        <authorList>
            <person name="Hodson N. C."/>
            <person name="Mongue J. A."/>
            <person name="Jaron S. K."/>
        </authorList>
    </citation>
    <scope>NUCLEOTIDE SEQUENCE</scope>
</reference>
<name>A0A8J2KZU9_9HEXA</name>
<gene>
    <name evidence="1" type="ORF">AFUS01_LOCUS32732</name>
</gene>
<protein>
    <submittedName>
        <fullName evidence="1">Uncharacterized protein</fullName>
    </submittedName>
</protein>
<feature type="non-terminal residue" evidence="1">
    <location>
        <position position="1"/>
    </location>
</feature>
<dbReference type="EMBL" id="CAJVCH010526404">
    <property type="protein sequence ID" value="CAG7822460.1"/>
    <property type="molecule type" value="Genomic_DNA"/>
</dbReference>
<dbReference type="Proteomes" id="UP000708208">
    <property type="component" value="Unassembled WGS sequence"/>
</dbReference>
<dbReference type="AlphaFoldDB" id="A0A8J2KZU9"/>